<dbReference type="SUPFAM" id="SSF53335">
    <property type="entry name" value="S-adenosyl-L-methionine-dependent methyltransferases"/>
    <property type="match status" value="1"/>
</dbReference>
<organism evidence="8 9">
    <name type="scientific">Strongyloides papillosus</name>
    <name type="common">Intestinal threadworm</name>
    <dbReference type="NCBI Taxonomy" id="174720"/>
    <lineage>
        <taxon>Eukaryota</taxon>
        <taxon>Metazoa</taxon>
        <taxon>Ecdysozoa</taxon>
        <taxon>Nematoda</taxon>
        <taxon>Chromadorea</taxon>
        <taxon>Rhabditida</taxon>
        <taxon>Tylenchina</taxon>
        <taxon>Panagrolaimomorpha</taxon>
        <taxon>Strongyloidoidea</taxon>
        <taxon>Strongyloididae</taxon>
        <taxon>Strongyloides</taxon>
    </lineage>
</organism>
<dbReference type="GO" id="GO:0051536">
    <property type="term" value="F:iron-sulfur cluster binding"/>
    <property type="evidence" value="ECO:0007669"/>
    <property type="project" value="UniProtKB-KW"/>
</dbReference>
<evidence type="ECO:0000256" key="3">
    <source>
        <dbReference type="ARBA" id="ARBA00022946"/>
    </source>
</evidence>
<keyword evidence="8" id="KW-1185">Reference proteome</keyword>
<dbReference type="InterPro" id="IPR015324">
    <property type="entry name" value="Ribosomal_Rsm22-like"/>
</dbReference>
<evidence type="ECO:0000256" key="4">
    <source>
        <dbReference type="ARBA" id="ARBA00023004"/>
    </source>
</evidence>
<comment type="subcellular location">
    <subcellularLocation>
        <location evidence="1">Mitochondrion</location>
    </subcellularLocation>
</comment>
<evidence type="ECO:0000313" key="9">
    <source>
        <dbReference type="WBParaSite" id="SPAL_0000849300.1"/>
    </source>
</evidence>
<keyword evidence="4" id="KW-0408">Iron</keyword>
<comment type="function">
    <text evidence="7">Mitochondrial ribosome (mitoribosome) assembly factor. Binds at the interface of the head and body domains of the mitochondrial small ribosomal subunit (mt-SSU), occluding the mRNA channel and preventing compaction of the head domain towards the body. Probable inactive methyltransferase: retains the characteristic folding and ability to bind S-adenosyl-L-methionine, but it probably lost its methyltransferase activity.</text>
</comment>
<evidence type="ECO:0000256" key="1">
    <source>
        <dbReference type="ARBA" id="ARBA00004173"/>
    </source>
</evidence>
<evidence type="ECO:0000256" key="5">
    <source>
        <dbReference type="ARBA" id="ARBA00023014"/>
    </source>
</evidence>
<dbReference type="STRING" id="174720.A0A0N5BRJ4"/>
<keyword evidence="6" id="KW-0496">Mitochondrion</keyword>
<reference evidence="9" key="1">
    <citation type="submission" date="2017-02" db="UniProtKB">
        <authorList>
            <consortium name="WormBaseParasite"/>
        </authorList>
    </citation>
    <scope>IDENTIFICATION</scope>
</reference>
<keyword evidence="5" id="KW-0411">Iron-sulfur</keyword>
<protein>
    <submittedName>
        <fullName evidence="9">Methyltransferase-like protein 17, mitochondrial</fullName>
    </submittedName>
</protein>
<proteinExistence type="predicted"/>
<dbReference type="GO" id="GO:0006412">
    <property type="term" value="P:translation"/>
    <property type="evidence" value="ECO:0007669"/>
    <property type="project" value="InterPro"/>
</dbReference>
<keyword evidence="2" id="KW-0479">Metal-binding</keyword>
<name>A0A0N5BRJ4_STREA</name>
<dbReference type="Proteomes" id="UP000046392">
    <property type="component" value="Unplaced"/>
</dbReference>
<dbReference type="GO" id="GO:0003735">
    <property type="term" value="F:structural constituent of ribosome"/>
    <property type="evidence" value="ECO:0007669"/>
    <property type="project" value="TreeGrafter"/>
</dbReference>
<dbReference type="Gene3D" id="3.40.50.150">
    <property type="entry name" value="Vaccinia Virus protein VP39"/>
    <property type="match status" value="1"/>
</dbReference>
<dbReference type="InterPro" id="IPR052571">
    <property type="entry name" value="Mt_RNA_Methyltransferase"/>
</dbReference>
<sequence>MVGVSNIATVTGINVVTKAKSVLRLSQNPSLQRIKTPRQPKLPNAAIEGLKAALTQCKRPPKQLQSEADNLYERYTQRHFPASREVIRATRSFVTMKLREAGMEELDASVYGKSINKGSKEYFNAKVAKALKQLNHTWKPLDFESEENAAAYALALLSSNFSEVYRVLCEFDTNKFVPETVLDFGSGIGSSFWACNEKFGPSVKEYTLVDSNQIISQFAMDIMRSDKGGEVLVHPNVNFRRSFVPSLQTKYDLVICHRSLIEFPNPDIRLELIKALWERTNKYLIFIESHMFDSFEAIIEARDYILEGAYTIDLKKAEPIIKEYGVTHYEINEILNNNKLSEFEKFCQIKSKFPDNVKLPTTLEPSHVFAPCPHDKSCPKLDMTVGKKNSCNFAVKYRDIRADGKKTKLENGTGNTSYSYVILEKGPRPKGQEFYPRLVKYTKGNKHYNCHGCTAFHGIQHYVISAKNKSLFQLTKGLNHGDKIPYKIEVEKTLSDDAILTEEEIFNLQDN</sequence>
<dbReference type="WBParaSite" id="SPAL_0000849300.1">
    <property type="protein sequence ID" value="SPAL_0000849300.1"/>
    <property type="gene ID" value="SPAL_0000849300"/>
</dbReference>
<dbReference type="GO" id="GO:0008168">
    <property type="term" value="F:methyltransferase activity"/>
    <property type="evidence" value="ECO:0007669"/>
    <property type="project" value="InterPro"/>
</dbReference>
<dbReference type="PANTHER" id="PTHR13184">
    <property type="entry name" value="37S RIBOSOMAL PROTEIN S22"/>
    <property type="match status" value="1"/>
</dbReference>
<dbReference type="GO" id="GO:0005763">
    <property type="term" value="C:mitochondrial small ribosomal subunit"/>
    <property type="evidence" value="ECO:0007669"/>
    <property type="project" value="TreeGrafter"/>
</dbReference>
<evidence type="ECO:0000256" key="7">
    <source>
        <dbReference type="ARBA" id="ARBA00045681"/>
    </source>
</evidence>
<accession>A0A0N5BRJ4</accession>
<evidence type="ECO:0000256" key="2">
    <source>
        <dbReference type="ARBA" id="ARBA00022723"/>
    </source>
</evidence>
<dbReference type="GO" id="GO:0046872">
    <property type="term" value="F:metal ion binding"/>
    <property type="evidence" value="ECO:0007669"/>
    <property type="project" value="UniProtKB-KW"/>
</dbReference>
<dbReference type="InterPro" id="IPR029063">
    <property type="entry name" value="SAM-dependent_MTases_sf"/>
</dbReference>
<keyword evidence="3" id="KW-0809">Transit peptide</keyword>
<dbReference type="AlphaFoldDB" id="A0A0N5BRJ4"/>
<evidence type="ECO:0000256" key="6">
    <source>
        <dbReference type="ARBA" id="ARBA00023128"/>
    </source>
</evidence>
<dbReference type="Pfam" id="PF09243">
    <property type="entry name" value="Rsm22"/>
    <property type="match status" value="2"/>
</dbReference>
<evidence type="ECO:0000313" key="8">
    <source>
        <dbReference type="Proteomes" id="UP000046392"/>
    </source>
</evidence>
<dbReference type="PANTHER" id="PTHR13184:SF5">
    <property type="entry name" value="METHYLTRANSFERASE-LIKE PROTEIN 17, MITOCHONDRIAL"/>
    <property type="match status" value="1"/>
</dbReference>